<accession>A0A5B7JJP2</accession>
<feature type="transmembrane region" description="Helical" evidence="1">
    <location>
        <begin position="6"/>
        <end position="24"/>
    </location>
</feature>
<sequence>MLLPYLLRWVALITISYLYLALFLQSLFRIPQSGGASGVLPLWNDYCFRVRDPSLCVERISKVIVSGMGVYIP</sequence>
<evidence type="ECO:0000313" key="2">
    <source>
        <dbReference type="EMBL" id="MPC98281.1"/>
    </source>
</evidence>
<protein>
    <submittedName>
        <fullName evidence="2">Uncharacterized protein</fullName>
    </submittedName>
</protein>
<reference evidence="2 3" key="1">
    <citation type="submission" date="2019-05" db="EMBL/GenBank/DDBJ databases">
        <title>Another draft genome of Portunus trituberculatus and its Hox gene families provides insights of decapod evolution.</title>
        <authorList>
            <person name="Jeong J.-H."/>
            <person name="Song I."/>
            <person name="Kim S."/>
            <person name="Choi T."/>
            <person name="Kim D."/>
            <person name="Ryu S."/>
            <person name="Kim W."/>
        </authorList>
    </citation>
    <scope>NUCLEOTIDE SEQUENCE [LARGE SCALE GENOMIC DNA]</scope>
    <source>
        <tissue evidence="2">Muscle</tissue>
    </source>
</reference>
<evidence type="ECO:0000313" key="3">
    <source>
        <dbReference type="Proteomes" id="UP000324222"/>
    </source>
</evidence>
<comment type="caution">
    <text evidence="2">The sequence shown here is derived from an EMBL/GenBank/DDBJ whole genome shotgun (WGS) entry which is preliminary data.</text>
</comment>
<proteinExistence type="predicted"/>
<dbReference type="AlphaFoldDB" id="A0A5B7JJP2"/>
<organism evidence="2 3">
    <name type="scientific">Portunus trituberculatus</name>
    <name type="common">Swimming crab</name>
    <name type="synonym">Neptunus trituberculatus</name>
    <dbReference type="NCBI Taxonomy" id="210409"/>
    <lineage>
        <taxon>Eukaryota</taxon>
        <taxon>Metazoa</taxon>
        <taxon>Ecdysozoa</taxon>
        <taxon>Arthropoda</taxon>
        <taxon>Crustacea</taxon>
        <taxon>Multicrustacea</taxon>
        <taxon>Malacostraca</taxon>
        <taxon>Eumalacostraca</taxon>
        <taxon>Eucarida</taxon>
        <taxon>Decapoda</taxon>
        <taxon>Pleocyemata</taxon>
        <taxon>Brachyura</taxon>
        <taxon>Eubrachyura</taxon>
        <taxon>Portunoidea</taxon>
        <taxon>Portunidae</taxon>
        <taxon>Portuninae</taxon>
        <taxon>Portunus</taxon>
    </lineage>
</organism>
<dbReference type="Proteomes" id="UP000324222">
    <property type="component" value="Unassembled WGS sequence"/>
</dbReference>
<keyword evidence="1" id="KW-0472">Membrane</keyword>
<name>A0A5B7JJP2_PORTR</name>
<gene>
    <name evidence="2" type="ORF">E2C01_093644</name>
</gene>
<keyword evidence="1" id="KW-0812">Transmembrane</keyword>
<keyword evidence="3" id="KW-1185">Reference proteome</keyword>
<evidence type="ECO:0000256" key="1">
    <source>
        <dbReference type="SAM" id="Phobius"/>
    </source>
</evidence>
<dbReference type="EMBL" id="VSRR010113417">
    <property type="protein sequence ID" value="MPC98281.1"/>
    <property type="molecule type" value="Genomic_DNA"/>
</dbReference>
<keyword evidence="1" id="KW-1133">Transmembrane helix</keyword>